<protein>
    <submittedName>
        <fullName evidence="2">50S ribosomal protein L7ae-like protein</fullName>
    </submittedName>
</protein>
<dbReference type="InterPro" id="IPR029064">
    <property type="entry name" value="Ribosomal_eL30-like_sf"/>
</dbReference>
<feature type="domain" description="Ribosomal protein eL8/eL30/eS12/Gadd45" evidence="1">
    <location>
        <begin position="10"/>
        <end position="83"/>
    </location>
</feature>
<sequence>MTAGDNVSRTEMNVVIGTKQTMKAVELGRAYEVFVAQDADPRMVSKIIQLCEQRNVKLTLVDTMRNLGKTCGIEVGAAMAAAVEE</sequence>
<dbReference type="InterPro" id="IPR004038">
    <property type="entry name" value="Ribosomal_eL8/eL30/eS12/Gad45"/>
</dbReference>
<keyword evidence="2" id="KW-0689">Ribosomal protein</keyword>
<evidence type="ECO:0000259" key="1">
    <source>
        <dbReference type="Pfam" id="PF01248"/>
    </source>
</evidence>
<dbReference type="KEGG" id="coh:EAV92_16675"/>
<reference evidence="2 3" key="1">
    <citation type="submission" date="2018-10" db="EMBL/GenBank/DDBJ databases">
        <title>Genome Sequence of Cohnella sp.</title>
        <authorList>
            <person name="Srinivasan S."/>
            <person name="Kim M.K."/>
        </authorList>
    </citation>
    <scope>NUCLEOTIDE SEQUENCE [LARGE SCALE GENOMIC DNA]</scope>
    <source>
        <strain evidence="2 3">18JY8-7</strain>
    </source>
</reference>
<dbReference type="SUPFAM" id="SSF55315">
    <property type="entry name" value="L30e-like"/>
    <property type="match status" value="1"/>
</dbReference>
<gene>
    <name evidence="2" type="ORF">EAV92_16675</name>
</gene>
<accession>A0A3G3K0L4</accession>
<dbReference type="EMBL" id="CP033433">
    <property type="protein sequence ID" value="AYQ74054.1"/>
    <property type="molecule type" value="Genomic_DNA"/>
</dbReference>
<name>A0A3G3K0L4_9BACL</name>
<dbReference type="Proteomes" id="UP000269097">
    <property type="component" value="Chromosome"/>
</dbReference>
<keyword evidence="2" id="KW-0687">Ribonucleoprotein</keyword>
<evidence type="ECO:0000313" key="3">
    <source>
        <dbReference type="Proteomes" id="UP000269097"/>
    </source>
</evidence>
<dbReference type="GO" id="GO:0005840">
    <property type="term" value="C:ribosome"/>
    <property type="evidence" value="ECO:0007669"/>
    <property type="project" value="UniProtKB-KW"/>
</dbReference>
<keyword evidence="3" id="KW-1185">Reference proteome</keyword>
<dbReference type="AlphaFoldDB" id="A0A3G3K0L4"/>
<dbReference type="Pfam" id="PF01248">
    <property type="entry name" value="Ribosomal_L7Ae"/>
    <property type="match status" value="1"/>
</dbReference>
<evidence type="ECO:0000313" key="2">
    <source>
        <dbReference type="EMBL" id="AYQ74054.1"/>
    </source>
</evidence>
<dbReference type="RefSeq" id="WP_123042136.1">
    <property type="nucleotide sequence ID" value="NZ_CP033433.1"/>
</dbReference>
<organism evidence="2 3">
    <name type="scientific">Cohnella candidum</name>
    <dbReference type="NCBI Taxonomy" id="2674991"/>
    <lineage>
        <taxon>Bacteria</taxon>
        <taxon>Bacillati</taxon>
        <taxon>Bacillota</taxon>
        <taxon>Bacilli</taxon>
        <taxon>Bacillales</taxon>
        <taxon>Paenibacillaceae</taxon>
        <taxon>Cohnella</taxon>
    </lineage>
</organism>
<dbReference type="PRINTS" id="PR00884">
    <property type="entry name" value="RIBOSOMALHS6"/>
</dbReference>
<proteinExistence type="predicted"/>
<dbReference type="Gene3D" id="3.30.1330.30">
    <property type="match status" value="1"/>
</dbReference>